<protein>
    <submittedName>
        <fullName evidence="3">SDR family NAD(P)-dependent oxidoreductase</fullName>
    </submittedName>
</protein>
<sequence>MKWTEQEVPGQRGRVAVVTGANTGLGFETARVLAERGASVVLAVRDVEKGKRAAARMSGEVTVQALDLASLDSIRAAAAGLRDRFPRIDLLINNAGVMYTPKQTTRDGFELQFGTNHLGHFALTGLLLDLMLPAAGSRVVTVSSVGHRIRAAIHFDDLQWERSYSRVGAYGQAKLANLLFTYELQRRLAAHGSTAAVAAHPGASDTELARNAPALVRLPLTWLAPAITQKASMGALPTLRAATDPAVLGGQYYGPGGRFEARGYPRLVTSSAQSYDDGLQRRLWAVSEELTGVKFPV</sequence>
<comment type="caution">
    <text evidence="3">The sequence shown here is derived from an EMBL/GenBank/DDBJ whole genome shotgun (WGS) entry which is preliminary data.</text>
</comment>
<dbReference type="InterPro" id="IPR036291">
    <property type="entry name" value="NAD(P)-bd_dom_sf"/>
</dbReference>
<dbReference type="Gene3D" id="3.40.50.720">
    <property type="entry name" value="NAD(P)-binding Rossmann-like Domain"/>
    <property type="match status" value="1"/>
</dbReference>
<dbReference type="PRINTS" id="PR00081">
    <property type="entry name" value="GDHRDH"/>
</dbReference>
<organism evidence="3 4">
    <name type="scientific">Amycolatopsis iheyensis</name>
    <dbReference type="NCBI Taxonomy" id="2945988"/>
    <lineage>
        <taxon>Bacteria</taxon>
        <taxon>Bacillati</taxon>
        <taxon>Actinomycetota</taxon>
        <taxon>Actinomycetes</taxon>
        <taxon>Pseudonocardiales</taxon>
        <taxon>Pseudonocardiaceae</taxon>
        <taxon>Amycolatopsis</taxon>
    </lineage>
</organism>
<dbReference type="AlphaFoldDB" id="A0A9X2SID6"/>
<proteinExistence type="inferred from homology"/>
<reference evidence="3" key="1">
    <citation type="submission" date="2022-06" db="EMBL/GenBank/DDBJ databases">
        <title>Amycolatopsis iheyaensis sp. nov., a new species of the genus Amycolatopsis isolated from soil in Iheya island, Japan.</title>
        <authorList>
            <person name="Ngamcharungchit C."/>
            <person name="Kanto H."/>
            <person name="Take A."/>
            <person name="Intra B."/>
            <person name="Matsumoto A."/>
            <person name="Panbangred W."/>
            <person name="Inahashi Y."/>
        </authorList>
    </citation>
    <scope>NUCLEOTIDE SEQUENCE</scope>
    <source>
        <strain evidence="3">OK19-0408</strain>
    </source>
</reference>
<dbReference type="Pfam" id="PF00106">
    <property type="entry name" value="adh_short"/>
    <property type="match status" value="1"/>
</dbReference>
<dbReference type="PANTHER" id="PTHR43157:SF31">
    <property type="entry name" value="PHOSPHATIDYLINOSITOL-GLYCAN BIOSYNTHESIS CLASS F PROTEIN"/>
    <property type="match status" value="1"/>
</dbReference>
<dbReference type="GO" id="GO:0016491">
    <property type="term" value="F:oxidoreductase activity"/>
    <property type="evidence" value="ECO:0007669"/>
    <property type="project" value="UniProtKB-KW"/>
</dbReference>
<dbReference type="EMBL" id="JAMXQV010000003">
    <property type="protein sequence ID" value="MCR6482828.1"/>
    <property type="molecule type" value="Genomic_DNA"/>
</dbReference>
<keyword evidence="4" id="KW-1185">Reference proteome</keyword>
<gene>
    <name evidence="3" type="ORF">M8542_08360</name>
</gene>
<evidence type="ECO:0000256" key="1">
    <source>
        <dbReference type="ARBA" id="ARBA00023002"/>
    </source>
</evidence>
<dbReference type="NCBIfam" id="NF004846">
    <property type="entry name" value="PRK06197.1"/>
    <property type="match status" value="1"/>
</dbReference>
<accession>A0A9X2SID6</accession>
<dbReference type="RefSeq" id="WP_257919448.1">
    <property type="nucleotide sequence ID" value="NZ_JAMXQV010000003.1"/>
</dbReference>
<dbReference type="PANTHER" id="PTHR43157">
    <property type="entry name" value="PHOSPHATIDYLINOSITOL-GLYCAN BIOSYNTHESIS CLASS F PROTEIN-RELATED"/>
    <property type="match status" value="1"/>
</dbReference>
<dbReference type="FunFam" id="3.40.50.720:FF:000399">
    <property type="entry name" value="Probable oxidoreductase"/>
    <property type="match status" value="1"/>
</dbReference>
<dbReference type="PRINTS" id="PR00080">
    <property type="entry name" value="SDRFAMILY"/>
</dbReference>
<dbReference type="SUPFAM" id="SSF51735">
    <property type="entry name" value="NAD(P)-binding Rossmann-fold domains"/>
    <property type="match status" value="1"/>
</dbReference>
<dbReference type="CDD" id="cd05327">
    <property type="entry name" value="retinol-DH_like_SDR_c_like"/>
    <property type="match status" value="1"/>
</dbReference>
<comment type="similarity">
    <text evidence="2">Belongs to the short-chain dehydrogenases/reductases (SDR) family.</text>
</comment>
<keyword evidence="1" id="KW-0560">Oxidoreductase</keyword>
<name>A0A9X2SID6_9PSEU</name>
<evidence type="ECO:0000313" key="3">
    <source>
        <dbReference type="EMBL" id="MCR6482828.1"/>
    </source>
</evidence>
<evidence type="ECO:0000313" key="4">
    <source>
        <dbReference type="Proteomes" id="UP001144096"/>
    </source>
</evidence>
<dbReference type="Proteomes" id="UP001144096">
    <property type="component" value="Unassembled WGS sequence"/>
</dbReference>
<dbReference type="InterPro" id="IPR002347">
    <property type="entry name" value="SDR_fam"/>
</dbReference>
<evidence type="ECO:0000256" key="2">
    <source>
        <dbReference type="RuleBase" id="RU000363"/>
    </source>
</evidence>